<comment type="caution">
    <text evidence="1">The sequence shown here is derived from an EMBL/GenBank/DDBJ whole genome shotgun (WGS) entry which is preliminary data.</text>
</comment>
<gene>
    <name evidence="1" type="ORF">SDC9_195122</name>
</gene>
<dbReference type="EMBL" id="VSSQ01109075">
    <property type="protein sequence ID" value="MPN47519.1"/>
    <property type="molecule type" value="Genomic_DNA"/>
</dbReference>
<evidence type="ECO:0000313" key="1">
    <source>
        <dbReference type="EMBL" id="MPN47519.1"/>
    </source>
</evidence>
<accession>A0A645IAP2</accession>
<protein>
    <submittedName>
        <fullName evidence="1">Uncharacterized protein</fullName>
    </submittedName>
</protein>
<organism evidence="1">
    <name type="scientific">bioreactor metagenome</name>
    <dbReference type="NCBI Taxonomy" id="1076179"/>
    <lineage>
        <taxon>unclassified sequences</taxon>
        <taxon>metagenomes</taxon>
        <taxon>ecological metagenomes</taxon>
    </lineage>
</organism>
<reference evidence="1" key="1">
    <citation type="submission" date="2019-08" db="EMBL/GenBank/DDBJ databases">
        <authorList>
            <person name="Kucharzyk K."/>
            <person name="Murdoch R.W."/>
            <person name="Higgins S."/>
            <person name="Loffler F."/>
        </authorList>
    </citation>
    <scope>NUCLEOTIDE SEQUENCE</scope>
</reference>
<sequence length="55" mass="6174">MLMFFFINGMIVPGSTYWNMVIGSHIKGSAMEDTEGINTVTTFTENLCNLIKKIN</sequence>
<proteinExistence type="predicted"/>
<name>A0A645IAP2_9ZZZZ</name>
<dbReference type="AlphaFoldDB" id="A0A645IAP2"/>